<dbReference type="GO" id="GO:0016746">
    <property type="term" value="F:acyltransferase activity"/>
    <property type="evidence" value="ECO:0007669"/>
    <property type="project" value="UniProtKB-KW"/>
</dbReference>
<dbReference type="Proteomes" id="UP001597451">
    <property type="component" value="Unassembled WGS sequence"/>
</dbReference>
<reference evidence="3" key="1">
    <citation type="journal article" date="2019" name="Int. J. Syst. Evol. Microbiol.">
        <title>The Global Catalogue of Microorganisms (GCM) 10K type strain sequencing project: providing services to taxonomists for standard genome sequencing and annotation.</title>
        <authorList>
            <consortium name="The Broad Institute Genomics Platform"/>
            <consortium name="The Broad Institute Genome Sequencing Center for Infectious Disease"/>
            <person name="Wu L."/>
            <person name="Ma J."/>
        </authorList>
    </citation>
    <scope>NUCLEOTIDE SEQUENCE [LARGE SCALE GENOMIC DNA]</scope>
    <source>
        <strain evidence="3">TISTR 1858</strain>
    </source>
</reference>
<dbReference type="CDD" id="cd04301">
    <property type="entry name" value="NAT_SF"/>
    <property type="match status" value="1"/>
</dbReference>
<accession>A0ABW5Q438</accession>
<keyword evidence="2" id="KW-0808">Transferase</keyword>
<dbReference type="Gene3D" id="3.40.630.30">
    <property type="match status" value="1"/>
</dbReference>
<protein>
    <submittedName>
        <fullName evidence="2">GNAT family N-acetyltransferase</fullName>
        <ecNumber evidence="2">2.3.-.-</ecNumber>
    </submittedName>
</protein>
<dbReference type="RefSeq" id="WP_379563102.1">
    <property type="nucleotide sequence ID" value="NZ_CP085256.1"/>
</dbReference>
<evidence type="ECO:0000259" key="1">
    <source>
        <dbReference type="PROSITE" id="PS51186"/>
    </source>
</evidence>
<keyword evidence="3" id="KW-1185">Reference proteome</keyword>
<proteinExistence type="predicted"/>
<dbReference type="PANTHER" id="PTHR43415">
    <property type="entry name" value="SPERMIDINE N(1)-ACETYLTRANSFERASE"/>
    <property type="match status" value="1"/>
</dbReference>
<gene>
    <name evidence="2" type="ORF">ACFSUN_15315</name>
</gene>
<comment type="caution">
    <text evidence="2">The sequence shown here is derived from an EMBL/GenBank/DDBJ whole genome shotgun (WGS) entry which is preliminary data.</text>
</comment>
<dbReference type="PROSITE" id="PS51186">
    <property type="entry name" value="GNAT"/>
    <property type="match status" value="1"/>
</dbReference>
<name>A0ABW5Q438_9BACI</name>
<dbReference type="PANTHER" id="PTHR43415:SF3">
    <property type="entry name" value="GNAT-FAMILY ACETYLTRANSFERASE"/>
    <property type="match status" value="1"/>
</dbReference>
<evidence type="ECO:0000313" key="3">
    <source>
        <dbReference type="Proteomes" id="UP001597451"/>
    </source>
</evidence>
<dbReference type="SUPFAM" id="SSF55729">
    <property type="entry name" value="Acyl-CoA N-acyltransferases (Nat)"/>
    <property type="match status" value="1"/>
</dbReference>
<sequence length="183" mass="21517">MYKAGKLFVRSIQQKDEGSLVKWLSNPTVLEFYEGRDKPYNLSMVREDFYGEEPDIHKCIVEHAGVSIGYIQFYEINERTSDLTGYDKKKTVYGMDQFIGEPSYWGKGIGTELVQSMLRHLLQRKLADVVVLDPQTTNERAIRCYEKCGFKKVRRLHAHEFHEGKYRDCWLMEYRKRTDGGNK</sequence>
<dbReference type="EMBL" id="JBHUMX010000041">
    <property type="protein sequence ID" value="MFD2630155.1"/>
    <property type="molecule type" value="Genomic_DNA"/>
</dbReference>
<evidence type="ECO:0000313" key="2">
    <source>
        <dbReference type="EMBL" id="MFD2630155.1"/>
    </source>
</evidence>
<dbReference type="Pfam" id="PF13523">
    <property type="entry name" value="Acetyltransf_8"/>
    <property type="match status" value="1"/>
</dbReference>
<dbReference type="InterPro" id="IPR000182">
    <property type="entry name" value="GNAT_dom"/>
</dbReference>
<keyword evidence="2" id="KW-0012">Acyltransferase</keyword>
<organism evidence="2 3">
    <name type="scientific">Oceanobacillus kapialis</name>
    <dbReference type="NCBI Taxonomy" id="481353"/>
    <lineage>
        <taxon>Bacteria</taxon>
        <taxon>Bacillati</taxon>
        <taxon>Bacillota</taxon>
        <taxon>Bacilli</taxon>
        <taxon>Bacillales</taxon>
        <taxon>Bacillaceae</taxon>
        <taxon>Oceanobacillus</taxon>
    </lineage>
</organism>
<feature type="domain" description="N-acetyltransferase" evidence="1">
    <location>
        <begin position="16"/>
        <end position="177"/>
    </location>
</feature>
<dbReference type="EC" id="2.3.-.-" evidence="2"/>
<dbReference type="InterPro" id="IPR016181">
    <property type="entry name" value="Acyl_CoA_acyltransferase"/>
</dbReference>